<dbReference type="InterPro" id="IPR051159">
    <property type="entry name" value="Hexapeptide_acetyltransf"/>
</dbReference>
<dbReference type="PANTHER" id="PTHR23416">
    <property type="entry name" value="SIALIC ACID SYNTHASE-RELATED"/>
    <property type="match status" value="1"/>
</dbReference>
<evidence type="ECO:0000313" key="3">
    <source>
        <dbReference type="Proteomes" id="UP000257039"/>
    </source>
</evidence>
<dbReference type="InterPro" id="IPR000719">
    <property type="entry name" value="Prot_kinase_dom"/>
</dbReference>
<gene>
    <name evidence="2" type="ORF">B9G39_06980</name>
</gene>
<dbReference type="EMBL" id="NDXW01000001">
    <property type="protein sequence ID" value="RDH43202.1"/>
    <property type="molecule type" value="Genomic_DNA"/>
</dbReference>
<sequence length="191" mass="20721">MSNSTENDYKIICELLGEVDNEKIELLEKILSIYQQLHKNKLNKFNRSLPLAELLVDRWERASLLGFGEGTSIYDSVIVIGEVVVGESTWIGPNVLLDGSGSLEIGSNCSVSAQVQIYSHNSVMWAISGGKEPYEYAKTKIGNNCYIGPNVVIEKGITIGNGCIIGANSFVNSSFPDNSKIAGSPASFLLK</sequence>
<organism evidence="2 3">
    <name type="scientific">Zooshikella ganghwensis</name>
    <dbReference type="NCBI Taxonomy" id="202772"/>
    <lineage>
        <taxon>Bacteria</taxon>
        <taxon>Pseudomonadati</taxon>
        <taxon>Pseudomonadota</taxon>
        <taxon>Gammaproteobacteria</taxon>
        <taxon>Oceanospirillales</taxon>
        <taxon>Zooshikellaceae</taxon>
        <taxon>Zooshikella</taxon>
    </lineage>
</organism>
<dbReference type="SUPFAM" id="SSF51161">
    <property type="entry name" value="Trimeric LpxA-like enzymes"/>
    <property type="match status" value="1"/>
</dbReference>
<dbReference type="PANTHER" id="PTHR23416:SF78">
    <property type="entry name" value="LIPOPOLYSACCHARIDE BIOSYNTHESIS O-ACETYL TRANSFERASE WBBJ-RELATED"/>
    <property type="match status" value="1"/>
</dbReference>
<keyword evidence="2" id="KW-0012">Acyltransferase</keyword>
<dbReference type="GO" id="GO:0016746">
    <property type="term" value="F:acyltransferase activity"/>
    <property type="evidence" value="ECO:0007669"/>
    <property type="project" value="UniProtKB-KW"/>
</dbReference>
<dbReference type="Pfam" id="PF00132">
    <property type="entry name" value="Hexapep"/>
    <property type="match status" value="1"/>
</dbReference>
<proteinExistence type="predicted"/>
<reference evidence="2 3" key="1">
    <citation type="submission" date="2017-04" db="EMBL/GenBank/DDBJ databases">
        <title>Draft genome sequence of Zooshikella ganghwensis VG4 isolated from Red Sea sediments.</title>
        <authorList>
            <person name="Rehman Z."/>
            <person name="Alam I."/>
            <person name="Kamau A."/>
            <person name="Bajic V."/>
            <person name="Leiknes T."/>
        </authorList>
    </citation>
    <scope>NUCLEOTIDE SEQUENCE [LARGE SCALE GENOMIC DNA]</scope>
    <source>
        <strain evidence="2 3">VG4</strain>
    </source>
</reference>
<dbReference type="GO" id="GO:0005524">
    <property type="term" value="F:ATP binding"/>
    <property type="evidence" value="ECO:0007669"/>
    <property type="project" value="InterPro"/>
</dbReference>
<dbReference type="RefSeq" id="WP_094786568.1">
    <property type="nucleotide sequence ID" value="NZ_NDXW01000001.1"/>
</dbReference>
<dbReference type="CDD" id="cd04647">
    <property type="entry name" value="LbH_MAT_like"/>
    <property type="match status" value="1"/>
</dbReference>
<dbReference type="Proteomes" id="UP000257039">
    <property type="component" value="Unassembled WGS sequence"/>
</dbReference>
<dbReference type="PROSITE" id="PS50011">
    <property type="entry name" value="PROTEIN_KINASE_DOM"/>
    <property type="match status" value="1"/>
</dbReference>
<dbReference type="GO" id="GO:0004672">
    <property type="term" value="F:protein kinase activity"/>
    <property type="evidence" value="ECO:0007669"/>
    <property type="project" value="InterPro"/>
</dbReference>
<dbReference type="InterPro" id="IPR011004">
    <property type="entry name" value="Trimer_LpxA-like_sf"/>
</dbReference>
<protein>
    <submittedName>
        <fullName evidence="2">Acyltransferase</fullName>
    </submittedName>
</protein>
<keyword evidence="2" id="KW-0808">Transferase</keyword>
<accession>A0A4P9VMQ2</accession>
<dbReference type="InterPro" id="IPR001451">
    <property type="entry name" value="Hexapep"/>
</dbReference>
<dbReference type="Gene3D" id="2.160.10.10">
    <property type="entry name" value="Hexapeptide repeat proteins"/>
    <property type="match status" value="1"/>
</dbReference>
<name>A0A4P9VMQ2_9GAMM</name>
<evidence type="ECO:0000259" key="1">
    <source>
        <dbReference type="PROSITE" id="PS50011"/>
    </source>
</evidence>
<feature type="domain" description="Protein kinase" evidence="1">
    <location>
        <begin position="1"/>
        <end position="191"/>
    </location>
</feature>
<dbReference type="AlphaFoldDB" id="A0A4P9VMQ2"/>
<evidence type="ECO:0000313" key="2">
    <source>
        <dbReference type="EMBL" id="RDH43202.1"/>
    </source>
</evidence>
<comment type="caution">
    <text evidence="2">The sequence shown here is derived from an EMBL/GenBank/DDBJ whole genome shotgun (WGS) entry which is preliminary data.</text>
</comment>
<keyword evidence="3" id="KW-1185">Reference proteome</keyword>